<sequence>MALASTAKVVLGCVAFVVFWIMAVFPKVPLLPIGRTAGSLLGAALMVVFQVIRPSQAFAAVDLPILGLLFGTMVVSVYLERADLFQYLGSVLSWKSRGGKDLLCRVSLLAGISSALFTNDTTCVIFTEFVLRICGQKNFPPQPFLMALATSANIGSATTPIGNPQNLVIAVQSQISFGKFLLGIFPAVAVGIVVNTLGLLLIYWRRLSKSTDMEESKDEVYDVEKDRSKMSSSPAILPVEEHELPSVFDNTDRLSNFGPADILNGCGNSHDKEGLDVNSHDSEQNDSPPKCPDSAKALKFASAVEDNTNKFERIYHRRGKSDGDIVDKTFGPGRCSLLEINDLLHLEPRNSFSRQSQLGSRVSDIRLNIASLSRSSSIILQPETKESQGSQNKMRRRLWKISVYVVTVGMLVALLYGLNLSWSAMTAAVVLMVLDFDDASPSLDQVSYSLLVFFSGMFITVEGFNKTGIPGELWNAVEPHSRINTASGVALLSIVVILLSNVASNVPTVLLLGMRVAMSAEATPGASVTKAWLILAWVSTVAGNLTLVGSAANLIVSEQARRAKNFSYNLSFWNHLRFGFPATLLVIAIGLPLIHG</sequence>
<dbReference type="EMBL" id="CM055100">
    <property type="protein sequence ID" value="KAJ7544228.1"/>
    <property type="molecule type" value="Genomic_DNA"/>
</dbReference>
<protein>
    <submittedName>
        <fullName evidence="1">Uncharacterized protein</fullName>
    </submittedName>
</protein>
<reference evidence="2" key="1">
    <citation type="journal article" date="2024" name="Proc. Natl. Acad. Sci. U.S.A.">
        <title>Extraordinary preservation of gene collinearity over three hundred million years revealed in homosporous lycophytes.</title>
        <authorList>
            <person name="Li C."/>
            <person name="Wickell D."/>
            <person name="Kuo L.Y."/>
            <person name="Chen X."/>
            <person name="Nie B."/>
            <person name="Liao X."/>
            <person name="Peng D."/>
            <person name="Ji J."/>
            <person name="Jenkins J."/>
            <person name="Williams M."/>
            <person name="Shu S."/>
            <person name="Plott C."/>
            <person name="Barry K."/>
            <person name="Rajasekar S."/>
            <person name="Grimwood J."/>
            <person name="Han X."/>
            <person name="Sun S."/>
            <person name="Hou Z."/>
            <person name="He W."/>
            <person name="Dai G."/>
            <person name="Sun C."/>
            <person name="Schmutz J."/>
            <person name="Leebens-Mack J.H."/>
            <person name="Li F.W."/>
            <person name="Wang L."/>
        </authorList>
    </citation>
    <scope>NUCLEOTIDE SEQUENCE [LARGE SCALE GENOMIC DNA]</scope>
    <source>
        <strain evidence="2">cv. PW_Plant_1</strain>
    </source>
</reference>
<name>A0ACC2CQA0_DIPCM</name>
<evidence type="ECO:0000313" key="1">
    <source>
        <dbReference type="EMBL" id="KAJ7544228.1"/>
    </source>
</evidence>
<evidence type="ECO:0000313" key="2">
    <source>
        <dbReference type="Proteomes" id="UP001162992"/>
    </source>
</evidence>
<dbReference type="Proteomes" id="UP001162992">
    <property type="component" value="Chromosome 9"/>
</dbReference>
<proteinExistence type="predicted"/>
<organism evidence="1 2">
    <name type="scientific">Diphasiastrum complanatum</name>
    <name type="common">Issler's clubmoss</name>
    <name type="synonym">Lycopodium complanatum</name>
    <dbReference type="NCBI Taxonomy" id="34168"/>
    <lineage>
        <taxon>Eukaryota</taxon>
        <taxon>Viridiplantae</taxon>
        <taxon>Streptophyta</taxon>
        <taxon>Embryophyta</taxon>
        <taxon>Tracheophyta</taxon>
        <taxon>Lycopodiopsida</taxon>
        <taxon>Lycopodiales</taxon>
        <taxon>Lycopodiaceae</taxon>
        <taxon>Lycopodioideae</taxon>
        <taxon>Diphasiastrum</taxon>
    </lineage>
</organism>
<keyword evidence="2" id="KW-1185">Reference proteome</keyword>
<gene>
    <name evidence="1" type="ORF">O6H91_09G070300</name>
</gene>
<comment type="caution">
    <text evidence="1">The sequence shown here is derived from an EMBL/GenBank/DDBJ whole genome shotgun (WGS) entry which is preliminary data.</text>
</comment>
<accession>A0ACC2CQA0</accession>